<dbReference type="RefSeq" id="WP_154767652.1">
    <property type="nucleotide sequence ID" value="NZ_WLYK01000001.1"/>
</dbReference>
<proteinExistence type="inferred from homology"/>
<dbReference type="AlphaFoldDB" id="A0A7K1FIK3"/>
<dbReference type="Pfam" id="PF00501">
    <property type="entry name" value="AMP-binding"/>
    <property type="match status" value="1"/>
</dbReference>
<reference evidence="5 6" key="1">
    <citation type="submission" date="2019-11" db="EMBL/GenBank/DDBJ databases">
        <authorList>
            <person name="Jiang L.-Q."/>
        </authorList>
    </citation>
    <scope>NUCLEOTIDE SEQUENCE [LARGE SCALE GENOMIC DNA]</scope>
    <source>
        <strain evidence="5 6">YIM 132087</strain>
    </source>
</reference>
<protein>
    <submittedName>
        <fullName evidence="5">AMP-binding protein</fullName>
    </submittedName>
</protein>
<evidence type="ECO:0000259" key="4">
    <source>
        <dbReference type="Pfam" id="PF13193"/>
    </source>
</evidence>
<dbReference type="InterPro" id="IPR042099">
    <property type="entry name" value="ANL_N_sf"/>
</dbReference>
<keyword evidence="6" id="KW-1185">Reference proteome</keyword>
<dbReference type="GO" id="GO:0031956">
    <property type="term" value="F:medium-chain fatty acid-CoA ligase activity"/>
    <property type="evidence" value="ECO:0007669"/>
    <property type="project" value="TreeGrafter"/>
</dbReference>
<evidence type="ECO:0000313" key="5">
    <source>
        <dbReference type="EMBL" id="MTD13906.1"/>
    </source>
</evidence>
<dbReference type="PROSITE" id="PS00455">
    <property type="entry name" value="AMP_BINDING"/>
    <property type="match status" value="1"/>
</dbReference>
<feature type="domain" description="AMP-dependent synthetase/ligase" evidence="3">
    <location>
        <begin position="13"/>
        <end position="370"/>
    </location>
</feature>
<dbReference type="InterPro" id="IPR000873">
    <property type="entry name" value="AMP-dep_synth/lig_dom"/>
</dbReference>
<name>A0A7K1FIK3_9ACTN</name>
<gene>
    <name evidence="5" type="ORF">GIS00_08115</name>
</gene>
<dbReference type="Pfam" id="PF13193">
    <property type="entry name" value="AMP-binding_C"/>
    <property type="match status" value="1"/>
</dbReference>
<sequence>MLVGDFIRLNALARGGDEALSTPDRAWSYAELNDDINRVAAGLLARGIGRGDRVAALARNRAEYILLYYATAKVGALLVPLNYWHRETEHRYTLGDSTPSLLFVANEFRPVVAAILDDTGLPTVAFPEPDDDAAWTEFLAPAPAGPGVPEPDAEVQESDPHMILYTSGTTGRPKGALLSHRRTADDAMAMVAALGIRPSDAFLNFFPPFHVGNWDHMKLYHLAGARMVLIPAFDAGDVLRTIEEKRITVLLAVPAMWHDLLGHSTFATTDRSSVRVLYYGAYDPSGLMMRVAEEFGAQEGRVLMYHTYGLTEAGPFVAICHPHELFDHFGSIGRAMPGVEIALLGPDLAPVPAGSAGEICIRGPHMTGYWNKPEESAAALAGGWLHTGDVAVADPDGYLRIVDRLKDTIRSGGHNVYSKEVENVLLLHESVEDCAVIGVPDDKYEEKVVAVVVLRAGFDGGDSQARALQDYVRREAAGYNVPKEIHFTERLPKSSVGKTLKHELRSTFGSVFPPSTGSDRAAAGAP</sequence>
<dbReference type="PANTHER" id="PTHR43201:SF5">
    <property type="entry name" value="MEDIUM-CHAIN ACYL-COA LIGASE ACSF2, MITOCHONDRIAL"/>
    <property type="match status" value="1"/>
</dbReference>
<evidence type="ECO:0000313" key="6">
    <source>
        <dbReference type="Proteomes" id="UP000460221"/>
    </source>
</evidence>
<keyword evidence="2" id="KW-0436">Ligase</keyword>
<dbReference type="InterPro" id="IPR025110">
    <property type="entry name" value="AMP-bd_C"/>
</dbReference>
<accession>A0A7K1FIK3</accession>
<dbReference type="Proteomes" id="UP000460221">
    <property type="component" value="Unassembled WGS sequence"/>
</dbReference>
<dbReference type="EMBL" id="WLYK01000001">
    <property type="protein sequence ID" value="MTD13906.1"/>
    <property type="molecule type" value="Genomic_DNA"/>
</dbReference>
<comment type="similarity">
    <text evidence="1">Belongs to the ATP-dependent AMP-binding enzyme family.</text>
</comment>
<evidence type="ECO:0000259" key="3">
    <source>
        <dbReference type="Pfam" id="PF00501"/>
    </source>
</evidence>
<dbReference type="InterPro" id="IPR020845">
    <property type="entry name" value="AMP-binding_CS"/>
</dbReference>
<evidence type="ECO:0000256" key="2">
    <source>
        <dbReference type="ARBA" id="ARBA00022598"/>
    </source>
</evidence>
<organism evidence="5 6">
    <name type="scientific">Nakamurella alba</name>
    <dbReference type="NCBI Taxonomy" id="2665158"/>
    <lineage>
        <taxon>Bacteria</taxon>
        <taxon>Bacillati</taxon>
        <taxon>Actinomycetota</taxon>
        <taxon>Actinomycetes</taxon>
        <taxon>Nakamurellales</taxon>
        <taxon>Nakamurellaceae</taxon>
        <taxon>Nakamurella</taxon>
    </lineage>
</organism>
<dbReference type="Gene3D" id="3.30.300.30">
    <property type="match status" value="1"/>
</dbReference>
<dbReference type="PANTHER" id="PTHR43201">
    <property type="entry name" value="ACYL-COA SYNTHETASE"/>
    <property type="match status" value="1"/>
</dbReference>
<dbReference type="Gene3D" id="3.40.50.12780">
    <property type="entry name" value="N-terminal domain of ligase-like"/>
    <property type="match status" value="1"/>
</dbReference>
<evidence type="ECO:0000256" key="1">
    <source>
        <dbReference type="ARBA" id="ARBA00006432"/>
    </source>
</evidence>
<dbReference type="InterPro" id="IPR045851">
    <property type="entry name" value="AMP-bd_C_sf"/>
</dbReference>
<feature type="domain" description="AMP-binding enzyme C-terminal" evidence="4">
    <location>
        <begin position="420"/>
        <end position="498"/>
    </location>
</feature>
<dbReference type="SUPFAM" id="SSF56801">
    <property type="entry name" value="Acetyl-CoA synthetase-like"/>
    <property type="match status" value="1"/>
</dbReference>
<dbReference type="GO" id="GO:0006631">
    <property type="term" value="P:fatty acid metabolic process"/>
    <property type="evidence" value="ECO:0007669"/>
    <property type="project" value="TreeGrafter"/>
</dbReference>
<comment type="caution">
    <text evidence="5">The sequence shown here is derived from an EMBL/GenBank/DDBJ whole genome shotgun (WGS) entry which is preliminary data.</text>
</comment>